<organism evidence="2 3">
    <name type="scientific">Plasmodium malariae</name>
    <dbReference type="NCBI Taxonomy" id="5858"/>
    <lineage>
        <taxon>Eukaryota</taxon>
        <taxon>Sar</taxon>
        <taxon>Alveolata</taxon>
        <taxon>Apicomplexa</taxon>
        <taxon>Aconoidasida</taxon>
        <taxon>Haemosporida</taxon>
        <taxon>Plasmodiidae</taxon>
        <taxon>Plasmodium</taxon>
        <taxon>Plasmodium (Plasmodium)</taxon>
    </lineage>
</organism>
<protein>
    <submittedName>
        <fullName evidence="2">STP1 protein</fullName>
    </submittedName>
</protein>
<evidence type="ECO:0000256" key="1">
    <source>
        <dbReference type="SAM" id="MobiDB-lite"/>
    </source>
</evidence>
<feature type="compositionally biased region" description="Basic and acidic residues" evidence="1">
    <location>
        <begin position="277"/>
        <end position="300"/>
    </location>
</feature>
<feature type="compositionally biased region" description="Polar residues" evidence="1">
    <location>
        <begin position="245"/>
        <end position="257"/>
    </location>
</feature>
<evidence type="ECO:0000313" key="3">
    <source>
        <dbReference type="Proteomes" id="UP000078597"/>
    </source>
</evidence>
<evidence type="ECO:0000313" key="2">
    <source>
        <dbReference type="EMBL" id="SBS96779.1"/>
    </source>
</evidence>
<feature type="region of interest" description="Disordered" evidence="1">
    <location>
        <begin position="195"/>
        <end position="331"/>
    </location>
</feature>
<gene>
    <name evidence="2" type="ORF">PMALA_056850</name>
</gene>
<accession>A0A1A8WY17</accession>
<dbReference type="EMBL" id="FLQW01004313">
    <property type="protein sequence ID" value="SBS96779.1"/>
    <property type="molecule type" value="Genomic_DNA"/>
</dbReference>
<dbReference type="AlphaFoldDB" id="A0A1A8WY17"/>
<feature type="compositionally biased region" description="Basic and acidic residues" evidence="1">
    <location>
        <begin position="222"/>
        <end position="238"/>
    </location>
</feature>
<sequence>MEKCFPKISMVYGFTYFRYYKDIQFKQVVHHITNKINDFILNKDKEPLKNVCLYLSNYLIDNKTPPYYYTKQKAIWEKALNVWLNPYYKQLDKLGGCPLIMDENGLEILKLKYEVDDFCEKRNTDLTEINRLKQNSTYQDRYSRKCEDYNIWIDQRERYFKTKEYLIKSCYERNQTKKNPNKMCNIMDSETFKKQHECTSSPPVAPDQGLSKEKSIATSKVIESRTESLSTTKDEKQHVAPVLSESETQPQFQPEKQSNPEKDIENEAQTKTQATLHTEDSPRENVINHDDHSQHSKVDESEVTNSGVSIDFKESLEPPQLHTEPGVSGETEDLQIITSPSGRSNIATYFSGSSVHPKIPGLFKKKKRIKRRYVKILKILIPSHSGKKIEFLTHDYTDNSTYDSDEIVKKIKINEHNTNKNVNESKQKKNRYKTIIDVHMEVLEENKNKEWEYKKKEFLEICLELIAKGEYTTYRNLNNDELMENVQNRNDIEKQKILWNKWIDKHRNLSDKFKKEDWFNTLKNDWKKEHVQLKRTEELKNNFSNEIQNMPFSKKEKTLWKQWITKNILIINKYIEHDSFIHLTDELQNVSDEYENEETKNDFPLNNIGELPNKDYQRLYEYIKTKLLTKLCILVLMSVLEECKKGETIENRETYLDNSITEFKEKKNSDNKSEVIENIYQFNLDFLENKENLDYTANDNFRKEMENWIKEENIYINSMKKENNTDKNY</sequence>
<reference evidence="3" key="1">
    <citation type="submission" date="2016-05" db="EMBL/GenBank/DDBJ databases">
        <authorList>
            <person name="Naeem Raeece"/>
        </authorList>
    </citation>
    <scope>NUCLEOTIDE SEQUENCE [LARGE SCALE GENOMIC DNA]</scope>
</reference>
<name>A0A1A8WY17_PLAMA</name>
<dbReference type="VEuPathDB" id="PlasmoDB:PmUG01_00013400"/>
<feature type="compositionally biased region" description="Polar residues" evidence="1">
    <location>
        <begin position="267"/>
        <end position="276"/>
    </location>
</feature>
<proteinExistence type="predicted"/>
<dbReference type="Proteomes" id="UP000078597">
    <property type="component" value="Unassembled WGS sequence"/>
</dbReference>